<dbReference type="PANTHER" id="PTHR31490:SF88">
    <property type="entry name" value="BETA-XYLANASE"/>
    <property type="match status" value="1"/>
</dbReference>
<dbReference type="PROSITE" id="PS51760">
    <property type="entry name" value="GH10_2"/>
    <property type="match status" value="1"/>
</dbReference>
<dbReference type="Pfam" id="PF00553">
    <property type="entry name" value="CBM_2"/>
    <property type="match status" value="1"/>
</dbReference>
<comment type="catalytic activity">
    <reaction evidence="1 10">
        <text>Endohydrolysis of (1-&gt;4)-beta-D-xylosidic linkages in xylans.</text>
        <dbReference type="EC" id="3.2.1.8"/>
    </reaction>
</comment>
<evidence type="ECO:0000256" key="6">
    <source>
        <dbReference type="ARBA" id="ARBA00023277"/>
    </source>
</evidence>
<evidence type="ECO:0000256" key="10">
    <source>
        <dbReference type="RuleBase" id="RU361174"/>
    </source>
</evidence>
<dbReference type="EMBL" id="JACHMO010000001">
    <property type="protein sequence ID" value="MBB5800986.1"/>
    <property type="molecule type" value="Genomic_DNA"/>
</dbReference>
<keyword evidence="7 10" id="KW-0326">Glycosidase</keyword>
<dbReference type="InterPro" id="IPR008965">
    <property type="entry name" value="CBM2/CBM3_carb-bd_dom_sf"/>
</dbReference>
<keyword evidence="15" id="KW-1185">Reference proteome</keyword>
<dbReference type="Gene3D" id="2.60.40.290">
    <property type="match status" value="1"/>
</dbReference>
<evidence type="ECO:0000256" key="11">
    <source>
        <dbReference type="SAM" id="SignalP"/>
    </source>
</evidence>
<dbReference type="SUPFAM" id="SSF51445">
    <property type="entry name" value="(Trans)glycosidases"/>
    <property type="match status" value="1"/>
</dbReference>
<dbReference type="InterPro" id="IPR017853">
    <property type="entry name" value="GH"/>
</dbReference>
<organism evidence="14 15">
    <name type="scientific">Saccharothrix ecbatanensis</name>
    <dbReference type="NCBI Taxonomy" id="1105145"/>
    <lineage>
        <taxon>Bacteria</taxon>
        <taxon>Bacillati</taxon>
        <taxon>Actinomycetota</taxon>
        <taxon>Actinomycetes</taxon>
        <taxon>Pseudonocardiales</taxon>
        <taxon>Pseudonocardiaceae</taxon>
        <taxon>Saccharothrix</taxon>
    </lineage>
</organism>
<dbReference type="PROSITE" id="PS51173">
    <property type="entry name" value="CBM2"/>
    <property type="match status" value="1"/>
</dbReference>
<gene>
    <name evidence="14" type="ORF">F4560_000754</name>
</gene>
<keyword evidence="3 14" id="KW-0858">Xylan degradation</keyword>
<accession>A0A7W9HFE8</accession>
<comment type="similarity">
    <text evidence="2 10">Belongs to the glycosyl hydrolase 10 (cellulase F) family.</text>
</comment>
<dbReference type="GO" id="GO:0031176">
    <property type="term" value="F:endo-1,4-beta-xylanase activity"/>
    <property type="evidence" value="ECO:0007669"/>
    <property type="project" value="UniProtKB-EC"/>
</dbReference>
<dbReference type="InterPro" id="IPR044846">
    <property type="entry name" value="GH10"/>
</dbReference>
<dbReference type="Pfam" id="PF00331">
    <property type="entry name" value="Glyco_hydro_10"/>
    <property type="match status" value="1"/>
</dbReference>
<feature type="domain" description="GH10" evidence="13">
    <location>
        <begin position="55"/>
        <end position="347"/>
    </location>
</feature>
<keyword evidence="6 10" id="KW-0119">Carbohydrate metabolism</keyword>
<dbReference type="SMART" id="SM00637">
    <property type="entry name" value="CBD_II"/>
    <property type="match status" value="1"/>
</dbReference>
<evidence type="ECO:0000256" key="8">
    <source>
        <dbReference type="ARBA" id="ARBA00023326"/>
    </source>
</evidence>
<dbReference type="Proteomes" id="UP000552097">
    <property type="component" value="Unassembled WGS sequence"/>
</dbReference>
<dbReference type="RefSeq" id="WP_184916243.1">
    <property type="nucleotide sequence ID" value="NZ_JACHMO010000001.1"/>
</dbReference>
<reference evidence="14 15" key="1">
    <citation type="submission" date="2020-08" db="EMBL/GenBank/DDBJ databases">
        <title>Sequencing the genomes of 1000 actinobacteria strains.</title>
        <authorList>
            <person name="Klenk H.-P."/>
        </authorList>
    </citation>
    <scope>NUCLEOTIDE SEQUENCE [LARGE SCALE GENOMIC DNA]</scope>
    <source>
        <strain evidence="14 15">DSM 45486</strain>
    </source>
</reference>
<dbReference type="AlphaFoldDB" id="A0A7W9HFE8"/>
<feature type="domain" description="CBM2" evidence="12">
    <location>
        <begin position="360"/>
        <end position="465"/>
    </location>
</feature>
<feature type="chain" id="PRO_5039635509" description="Beta-xylanase" evidence="11">
    <location>
        <begin position="31"/>
        <end position="465"/>
    </location>
</feature>
<evidence type="ECO:0000313" key="15">
    <source>
        <dbReference type="Proteomes" id="UP000552097"/>
    </source>
</evidence>
<dbReference type="PANTHER" id="PTHR31490">
    <property type="entry name" value="GLYCOSYL HYDROLASE"/>
    <property type="match status" value="1"/>
</dbReference>
<feature type="active site" description="Nucleophile" evidence="9">
    <location>
        <position position="269"/>
    </location>
</feature>
<keyword evidence="4 11" id="KW-0732">Signal</keyword>
<name>A0A7W9HFE8_9PSEU</name>
<keyword evidence="8 10" id="KW-0624">Polysaccharide degradation</keyword>
<dbReference type="SMART" id="SM00633">
    <property type="entry name" value="Glyco_10"/>
    <property type="match status" value="1"/>
</dbReference>
<dbReference type="Gene3D" id="3.20.20.80">
    <property type="entry name" value="Glycosidases"/>
    <property type="match status" value="1"/>
</dbReference>
<dbReference type="EC" id="3.2.1.8" evidence="10"/>
<evidence type="ECO:0000256" key="9">
    <source>
        <dbReference type="PROSITE-ProRule" id="PRU10061"/>
    </source>
</evidence>
<dbReference type="InterPro" id="IPR006311">
    <property type="entry name" value="TAT_signal"/>
</dbReference>
<proteinExistence type="inferred from homology"/>
<evidence type="ECO:0000256" key="1">
    <source>
        <dbReference type="ARBA" id="ARBA00000681"/>
    </source>
</evidence>
<dbReference type="PROSITE" id="PS51318">
    <property type="entry name" value="TAT"/>
    <property type="match status" value="1"/>
</dbReference>
<evidence type="ECO:0000256" key="7">
    <source>
        <dbReference type="ARBA" id="ARBA00023295"/>
    </source>
</evidence>
<dbReference type="PROSITE" id="PS00591">
    <property type="entry name" value="GH10_1"/>
    <property type="match status" value="1"/>
</dbReference>
<evidence type="ECO:0000259" key="13">
    <source>
        <dbReference type="PROSITE" id="PS51760"/>
    </source>
</evidence>
<evidence type="ECO:0000313" key="14">
    <source>
        <dbReference type="EMBL" id="MBB5800986.1"/>
    </source>
</evidence>
<keyword evidence="5 10" id="KW-0378">Hydrolase</keyword>
<evidence type="ECO:0000256" key="2">
    <source>
        <dbReference type="ARBA" id="ARBA00007495"/>
    </source>
</evidence>
<evidence type="ECO:0000259" key="12">
    <source>
        <dbReference type="PROSITE" id="PS51173"/>
    </source>
</evidence>
<comment type="caution">
    <text evidence="14">The sequence shown here is derived from an EMBL/GenBank/DDBJ whole genome shotgun (WGS) entry which is preliminary data.</text>
</comment>
<feature type="signal peptide" evidence="11">
    <location>
        <begin position="1"/>
        <end position="30"/>
    </location>
</feature>
<dbReference type="InterPro" id="IPR001919">
    <property type="entry name" value="CBD2"/>
</dbReference>
<dbReference type="GO" id="GO:0045493">
    <property type="term" value="P:xylan catabolic process"/>
    <property type="evidence" value="ECO:0007669"/>
    <property type="project" value="UniProtKB-KW"/>
</dbReference>
<evidence type="ECO:0000256" key="3">
    <source>
        <dbReference type="ARBA" id="ARBA00022651"/>
    </source>
</evidence>
<dbReference type="GO" id="GO:0030247">
    <property type="term" value="F:polysaccharide binding"/>
    <property type="evidence" value="ECO:0007669"/>
    <property type="project" value="UniProtKB-UniRule"/>
</dbReference>
<dbReference type="InterPro" id="IPR001000">
    <property type="entry name" value="GH10_dom"/>
</dbReference>
<evidence type="ECO:0000256" key="4">
    <source>
        <dbReference type="ARBA" id="ARBA00022729"/>
    </source>
</evidence>
<dbReference type="SUPFAM" id="SSF49384">
    <property type="entry name" value="Carbohydrate-binding domain"/>
    <property type="match status" value="1"/>
</dbReference>
<dbReference type="FunFam" id="3.20.20.80:FF:000258">
    <property type="entry name" value="Endo-1,4-beta-xylanase A"/>
    <property type="match status" value="1"/>
</dbReference>
<evidence type="ECO:0000256" key="5">
    <source>
        <dbReference type="ARBA" id="ARBA00022801"/>
    </source>
</evidence>
<sequence length="465" mass="49788">MSARVGRTRRVLAATAVAVAGTLAVGLAVAAPSSAAAEPTLGQLAVAKGRYFGSATDNPTLDNAPYTAVLGSEFNQITVGNTQKWQYIEPNRGRFDYSQADKIVEFAQAHNQIVRGHTLVWHNQLPGWVNDVPAGELLGVMRDHIANVAGYYKGKVVHWDVVNEAFEENGTRRQSVFQQKIGDGYIAEAFKAARAADPNAKLYYNDYNVEGIGPKSDAMYDLVKSFKQQGIPIDGVGLQAHLILGQVPSTLQQNIQRFADLGVDVAITELDIRMRTPRDAAKDAQQATDYRTVTNACLAVTRCVGITVWDFSDGYSWIPSVFPGEGAALIYDENFNKKPSYWAVYEALGGTKTTTTTTTTGNNGTGCTATYRVTGQWNGGFQGEVTVRNNSSTAISGWTVKWTLATGQSLNQVWNGTLTANGQDVSVRNANYNGSVAAGGSTSFGFVGSWAGANPVPAAVTCTTA</sequence>
<dbReference type="InterPro" id="IPR031158">
    <property type="entry name" value="GH10_AS"/>
</dbReference>
<dbReference type="InterPro" id="IPR012291">
    <property type="entry name" value="CBM2_carb-bd_dom_sf"/>
</dbReference>
<protein>
    <recommendedName>
        <fullName evidence="10">Beta-xylanase</fullName>
        <ecNumber evidence="10">3.2.1.8</ecNumber>
    </recommendedName>
</protein>
<dbReference type="PRINTS" id="PR00134">
    <property type="entry name" value="GLHYDRLASE10"/>
</dbReference>